<keyword evidence="11" id="KW-0028">Amino-acid biosynthesis</keyword>
<keyword evidence="9" id="KW-0963">Cytoplasm</keyword>
<comment type="catalytic activity">
    <reaction evidence="19">
        <text>prephenate + H(+) = 3-phenylpyruvate + CO2 + H2O</text>
        <dbReference type="Rhea" id="RHEA:21648"/>
        <dbReference type="ChEBI" id="CHEBI:15377"/>
        <dbReference type="ChEBI" id="CHEBI:15378"/>
        <dbReference type="ChEBI" id="CHEBI:16526"/>
        <dbReference type="ChEBI" id="CHEBI:18005"/>
        <dbReference type="ChEBI" id="CHEBI:29934"/>
        <dbReference type="EC" id="4.2.1.51"/>
    </reaction>
</comment>
<dbReference type="SUPFAM" id="SSF53850">
    <property type="entry name" value="Periplasmic binding protein-like II"/>
    <property type="match status" value="1"/>
</dbReference>
<evidence type="ECO:0000256" key="12">
    <source>
        <dbReference type="ARBA" id="ARBA00023141"/>
    </source>
</evidence>
<dbReference type="InterPro" id="IPR045865">
    <property type="entry name" value="ACT-like_dom_sf"/>
</dbReference>
<dbReference type="EC" id="4.2.1.51" evidence="7"/>
<organism evidence="25 26">
    <name type="scientific">Buchnera aphidicola str. Ua</name>
    <name type="common">Uroleucon ambrosiae</name>
    <dbReference type="NCBI Taxonomy" id="1005057"/>
    <lineage>
        <taxon>Bacteria</taxon>
        <taxon>Pseudomonadati</taxon>
        <taxon>Pseudomonadota</taxon>
        <taxon>Gammaproteobacteria</taxon>
        <taxon>Enterobacterales</taxon>
        <taxon>Erwiniaceae</taxon>
        <taxon>Buchnera</taxon>
    </lineage>
</organism>
<dbReference type="UniPathway" id="UPA00121">
    <property type="reaction ID" value="UER00345"/>
</dbReference>
<dbReference type="HOGENOM" id="CLU_035008_1_0_6"/>
<dbReference type="Gene3D" id="1.20.59.10">
    <property type="entry name" value="Chorismate mutase"/>
    <property type="match status" value="1"/>
</dbReference>
<dbReference type="CDD" id="cd13631">
    <property type="entry name" value="PBP2_Ct-PDT_like"/>
    <property type="match status" value="1"/>
</dbReference>
<dbReference type="STRING" id="1005057.BUAMB_368"/>
<feature type="domain" description="Prephenate dehydratase" evidence="23">
    <location>
        <begin position="105"/>
        <end position="285"/>
    </location>
</feature>
<feature type="binding site" evidence="20">
    <location>
        <position position="39"/>
    </location>
    <ligand>
        <name>substrate</name>
    </ligand>
</feature>
<feature type="binding site" evidence="20">
    <location>
        <position position="52"/>
    </location>
    <ligand>
        <name>substrate</name>
    </ligand>
</feature>
<keyword evidence="16" id="KW-0511">Multifunctional enzyme</keyword>
<dbReference type="OrthoDB" id="9802281at2"/>
<feature type="binding site" evidence="20">
    <location>
        <position position="28"/>
    </location>
    <ligand>
        <name>substrate</name>
    </ligand>
</feature>
<keyword evidence="13" id="KW-0584">Phenylalanine biosynthesis</keyword>
<dbReference type="InterPro" id="IPR008242">
    <property type="entry name" value="Chor_mutase/pphenate_deHydtase"/>
</dbReference>
<dbReference type="PATRIC" id="fig|1005057.4.peg.355"/>
<dbReference type="GO" id="GO:0004664">
    <property type="term" value="F:prephenate dehydratase activity"/>
    <property type="evidence" value="ECO:0007669"/>
    <property type="project" value="UniProtKB-EC"/>
</dbReference>
<evidence type="ECO:0000256" key="16">
    <source>
        <dbReference type="ARBA" id="ARBA00023268"/>
    </source>
</evidence>
<evidence type="ECO:0000256" key="4">
    <source>
        <dbReference type="ARBA" id="ARBA00004741"/>
    </source>
</evidence>
<sequence length="381" mass="43754">MPTKNSLLFFRDKINKIDRNIVKLLAERKHLVLEIAQSKIKNKQEIRDLEREKTMINELTSLGKINHLEPAFITQLFQVIIEESVLTQKKTLQKFNHDNNLTHANFAVLGPKGSYSHIAACKYSNQNIQTCNIQECLTFQEVIKAVEKHQSDYAILPLENTCSGYINEVLDLLEDTNLFIVGEINIFVNHCLLSIEKITLEKIKNIYSHPQPFKQCSNFIKKFPNWTINYTNSTADAMKIISESNQKTNAALGSEIGSKIYGLKILSKNLANEEKNITKFIILNRNLIDVSKNKNKKIIFLFTIKKKSGALANILSILKNKKIIIKKLTDRTLNHQSLEEKFYIEIQVNLSSILIKETLKKIKKFTTLIKILGSYPYKTLS</sequence>
<evidence type="ECO:0000256" key="9">
    <source>
        <dbReference type="ARBA" id="ARBA00022490"/>
    </source>
</evidence>
<dbReference type="RefSeq" id="WP_014500082.1">
    <property type="nucleotide sequence ID" value="NC_017259.1"/>
</dbReference>
<dbReference type="eggNOG" id="COG0077">
    <property type="taxonomic scope" value="Bacteria"/>
</dbReference>
<dbReference type="InterPro" id="IPR002701">
    <property type="entry name" value="CM_II_prokaryot"/>
</dbReference>
<evidence type="ECO:0000256" key="21">
    <source>
        <dbReference type="PIRSR" id="PIRSR001500-2"/>
    </source>
</evidence>
<dbReference type="SUPFAM" id="SSF48600">
    <property type="entry name" value="Chorismate mutase II"/>
    <property type="match status" value="1"/>
</dbReference>
<dbReference type="GO" id="GO:0005737">
    <property type="term" value="C:cytoplasm"/>
    <property type="evidence" value="ECO:0007669"/>
    <property type="project" value="UniProtKB-SubCell"/>
</dbReference>
<evidence type="ECO:0000256" key="18">
    <source>
        <dbReference type="ARBA" id="ARBA00031520"/>
    </source>
</evidence>
<dbReference type="NCBIfam" id="TIGR01797">
    <property type="entry name" value="CM_P_1"/>
    <property type="match status" value="1"/>
</dbReference>
<comment type="catalytic activity">
    <reaction evidence="1">
        <text>chorismate = prephenate</text>
        <dbReference type="Rhea" id="RHEA:13897"/>
        <dbReference type="ChEBI" id="CHEBI:29748"/>
        <dbReference type="ChEBI" id="CHEBI:29934"/>
        <dbReference type="EC" id="5.4.99.5"/>
    </reaction>
</comment>
<dbReference type="EC" id="5.4.99.5" evidence="6"/>
<evidence type="ECO:0000256" key="14">
    <source>
        <dbReference type="ARBA" id="ARBA00023235"/>
    </source>
</evidence>
<dbReference type="eggNOG" id="COG1605">
    <property type="taxonomic scope" value="Bacteria"/>
</dbReference>
<dbReference type="EMBL" id="CP002648">
    <property type="protein sequence ID" value="AEO08178.1"/>
    <property type="molecule type" value="Genomic_DNA"/>
</dbReference>
<dbReference type="Pfam" id="PF01817">
    <property type="entry name" value="CM_2"/>
    <property type="match status" value="1"/>
</dbReference>
<reference evidence="25 26" key="1">
    <citation type="journal article" date="2011" name="PLoS Genet.">
        <title>Sequence conservation and functional constraint on intergenic spacers in reduced genomes of the obligate symbiont buchnera.</title>
        <authorList>
            <person name="Degnan P.H."/>
            <person name="Ochman H."/>
            <person name="Moran N.A."/>
        </authorList>
    </citation>
    <scope>NUCLEOTIDE SEQUENCE [LARGE SCALE GENOMIC DNA]</scope>
    <source>
        <strain evidence="25 26">Ua</strain>
    </source>
</reference>
<evidence type="ECO:0000256" key="3">
    <source>
        <dbReference type="ARBA" id="ARBA00004496"/>
    </source>
</evidence>
<evidence type="ECO:0000256" key="8">
    <source>
        <dbReference type="ARBA" id="ARBA00014401"/>
    </source>
</evidence>
<name>G2LPP1_BUCUM</name>
<feature type="site" description="Essential for prephenate dehydratase activity" evidence="21">
    <location>
        <position position="278"/>
    </location>
</feature>
<feature type="binding site" evidence="20">
    <location>
        <position position="11"/>
    </location>
    <ligand>
        <name>substrate</name>
    </ligand>
</feature>
<dbReference type="GO" id="GO:0004106">
    <property type="term" value="F:chorismate mutase activity"/>
    <property type="evidence" value="ECO:0007669"/>
    <property type="project" value="UniProtKB-EC"/>
</dbReference>
<dbReference type="AlphaFoldDB" id="G2LPP1"/>
<comment type="pathway">
    <text evidence="5">Metabolic intermediate biosynthesis; prephenate biosynthesis; prephenate from chorismate: step 1/1.</text>
</comment>
<keyword evidence="12" id="KW-0057">Aromatic amino acid biosynthesis</keyword>
<dbReference type="PROSITE" id="PS51168">
    <property type="entry name" value="CHORISMATE_MUT_2"/>
    <property type="match status" value="1"/>
</dbReference>
<evidence type="ECO:0000313" key="25">
    <source>
        <dbReference type="EMBL" id="AEO08178.1"/>
    </source>
</evidence>
<evidence type="ECO:0000256" key="10">
    <source>
        <dbReference type="ARBA" id="ARBA00022533"/>
    </source>
</evidence>
<dbReference type="InterPro" id="IPR002912">
    <property type="entry name" value="ACT_dom"/>
</dbReference>
<protein>
    <recommendedName>
        <fullName evidence="8">Bifunctional chorismate mutase/prephenate dehydratase</fullName>
        <ecNumber evidence="7">4.2.1.51</ecNumber>
        <ecNumber evidence="6">5.4.99.5</ecNumber>
    </recommendedName>
    <alternativeName>
        <fullName evidence="18">Chorismate mutase-prephenate dehydratase</fullName>
    </alternativeName>
    <alternativeName>
        <fullName evidence="17">p-protein</fullName>
    </alternativeName>
</protein>
<comment type="pathway">
    <text evidence="4">Amino-acid biosynthesis; L-phenylalanine biosynthesis; phenylpyruvate from prephenate: step 1/1.</text>
</comment>
<keyword evidence="15" id="KW-0456">Lyase</keyword>
<evidence type="ECO:0000256" key="15">
    <source>
        <dbReference type="ARBA" id="ARBA00023239"/>
    </source>
</evidence>
<evidence type="ECO:0000256" key="17">
    <source>
        <dbReference type="ARBA" id="ARBA00031175"/>
    </source>
</evidence>
<gene>
    <name evidence="25" type="primary">pheA</name>
    <name evidence="25" type="ORF">BUAMB_368</name>
</gene>
<evidence type="ECO:0000256" key="13">
    <source>
        <dbReference type="ARBA" id="ARBA00023222"/>
    </source>
</evidence>
<dbReference type="InterPro" id="IPR001086">
    <property type="entry name" value="Preph_deHydtase"/>
</dbReference>
<evidence type="ECO:0000256" key="20">
    <source>
        <dbReference type="PIRSR" id="PIRSR001500-1"/>
    </source>
</evidence>
<dbReference type="SMART" id="SM00830">
    <property type="entry name" value="CM_2"/>
    <property type="match status" value="1"/>
</dbReference>
<dbReference type="Gene3D" id="3.40.190.10">
    <property type="entry name" value="Periplasmic binding protein-like II"/>
    <property type="match status" value="2"/>
</dbReference>
<dbReference type="PIRSF" id="PIRSF001500">
    <property type="entry name" value="Chor_mut_pdt_Ppr"/>
    <property type="match status" value="1"/>
</dbReference>
<accession>G2LPP1</accession>
<dbReference type="FunFam" id="3.40.190.10:FF:000034">
    <property type="entry name" value="Chorismate mutase/prephenate dehydratase"/>
    <property type="match status" value="1"/>
</dbReference>
<evidence type="ECO:0000256" key="7">
    <source>
        <dbReference type="ARBA" id="ARBA00013147"/>
    </source>
</evidence>
<dbReference type="UniPathway" id="UPA00120">
    <property type="reaction ID" value="UER00203"/>
</dbReference>
<dbReference type="Gene3D" id="3.30.70.260">
    <property type="match status" value="1"/>
</dbReference>
<feature type="domain" description="ACT" evidence="24">
    <location>
        <begin position="299"/>
        <end position="376"/>
    </location>
</feature>
<keyword evidence="14" id="KW-0413">Isomerase</keyword>
<evidence type="ECO:0000256" key="5">
    <source>
        <dbReference type="ARBA" id="ARBA00004817"/>
    </source>
</evidence>
<dbReference type="PROSITE" id="PS51171">
    <property type="entry name" value="PREPHENATE_DEHYDR_3"/>
    <property type="match status" value="1"/>
</dbReference>
<dbReference type="SUPFAM" id="SSF55021">
    <property type="entry name" value="ACT-like"/>
    <property type="match status" value="1"/>
</dbReference>
<dbReference type="Pfam" id="PF00800">
    <property type="entry name" value="PDT"/>
    <property type="match status" value="1"/>
</dbReference>
<evidence type="ECO:0000313" key="26">
    <source>
        <dbReference type="Proteomes" id="UP000006139"/>
    </source>
</evidence>
<dbReference type="InterPro" id="IPR036979">
    <property type="entry name" value="CM_dom_sf"/>
</dbReference>
<evidence type="ECO:0000256" key="1">
    <source>
        <dbReference type="ARBA" id="ARBA00000824"/>
    </source>
</evidence>
<evidence type="ECO:0000259" key="22">
    <source>
        <dbReference type="PROSITE" id="PS51168"/>
    </source>
</evidence>
<feature type="binding site" evidence="20">
    <location>
        <position position="88"/>
    </location>
    <ligand>
        <name>substrate</name>
    </ligand>
</feature>
<dbReference type="GO" id="GO:0046417">
    <property type="term" value="P:chorismate metabolic process"/>
    <property type="evidence" value="ECO:0007669"/>
    <property type="project" value="InterPro"/>
</dbReference>
<dbReference type="InterPro" id="IPR010952">
    <property type="entry name" value="CM_P_1"/>
</dbReference>
<evidence type="ECO:0000256" key="2">
    <source>
        <dbReference type="ARBA" id="ARBA00002364"/>
    </source>
</evidence>
<keyword evidence="10" id="KW-0021">Allosteric enzyme</keyword>
<evidence type="ECO:0000256" key="19">
    <source>
        <dbReference type="ARBA" id="ARBA00047848"/>
    </source>
</evidence>
<dbReference type="PANTHER" id="PTHR21022:SF19">
    <property type="entry name" value="PREPHENATE DEHYDRATASE-RELATED"/>
    <property type="match status" value="1"/>
</dbReference>
<feature type="binding site" evidence="20">
    <location>
        <position position="48"/>
    </location>
    <ligand>
        <name>substrate</name>
    </ligand>
</feature>
<dbReference type="KEGG" id="buh:BUAMB_368"/>
<proteinExistence type="predicted"/>
<comment type="function">
    <text evidence="2">Catalyzes the Claisen rearrangement of chorismate to prephenate and the decarboxylation/dehydration of prephenate to phenylpyruvate.</text>
</comment>
<dbReference type="PROSITE" id="PS51671">
    <property type="entry name" value="ACT"/>
    <property type="match status" value="1"/>
</dbReference>
<dbReference type="InterPro" id="IPR036263">
    <property type="entry name" value="Chorismate_II_sf"/>
</dbReference>
<dbReference type="Proteomes" id="UP000006139">
    <property type="component" value="Chromosome"/>
</dbReference>
<evidence type="ECO:0000259" key="23">
    <source>
        <dbReference type="PROSITE" id="PS51171"/>
    </source>
</evidence>
<dbReference type="PANTHER" id="PTHR21022">
    <property type="entry name" value="PREPHENATE DEHYDRATASE P PROTEIN"/>
    <property type="match status" value="1"/>
</dbReference>
<evidence type="ECO:0000259" key="24">
    <source>
        <dbReference type="PROSITE" id="PS51671"/>
    </source>
</evidence>
<evidence type="ECO:0000256" key="6">
    <source>
        <dbReference type="ARBA" id="ARBA00012404"/>
    </source>
</evidence>
<feature type="domain" description="Chorismate mutase" evidence="22">
    <location>
        <begin position="1"/>
        <end position="92"/>
    </location>
</feature>
<feature type="binding site" evidence="20">
    <location>
        <position position="84"/>
    </location>
    <ligand>
        <name>substrate</name>
    </ligand>
</feature>
<evidence type="ECO:0000256" key="11">
    <source>
        <dbReference type="ARBA" id="ARBA00022605"/>
    </source>
</evidence>
<comment type="subcellular location">
    <subcellularLocation>
        <location evidence="3">Cytoplasm</location>
    </subcellularLocation>
</comment>
<dbReference type="GO" id="GO:0009094">
    <property type="term" value="P:L-phenylalanine biosynthetic process"/>
    <property type="evidence" value="ECO:0007669"/>
    <property type="project" value="UniProtKB-UniPathway"/>
</dbReference>